<dbReference type="GO" id="GO:0005739">
    <property type="term" value="C:mitochondrion"/>
    <property type="evidence" value="ECO:0007669"/>
    <property type="project" value="TreeGrafter"/>
</dbReference>
<evidence type="ECO:0000313" key="14">
    <source>
        <dbReference type="Ensembl" id="ENSSLDP00000009625.1"/>
    </source>
</evidence>
<comment type="catalytic activity">
    <reaction evidence="11">
        <text>a cardiolipin + H2O = a 1,2-diacyl-sn-glycero-3-phospho-(1'-sn-glycerol) + a 1,2-diacyl-sn-glycero-3-phosphate + H(+)</text>
        <dbReference type="Rhea" id="RHEA:44884"/>
        <dbReference type="ChEBI" id="CHEBI:15377"/>
        <dbReference type="ChEBI" id="CHEBI:15378"/>
        <dbReference type="ChEBI" id="CHEBI:58608"/>
        <dbReference type="ChEBI" id="CHEBI:62237"/>
        <dbReference type="ChEBI" id="CHEBI:64716"/>
    </reaction>
    <physiologicalReaction direction="left-to-right" evidence="11">
        <dbReference type="Rhea" id="RHEA:44885"/>
    </physiologicalReaction>
</comment>
<evidence type="ECO:0000256" key="3">
    <source>
        <dbReference type="ARBA" id="ARBA00023098"/>
    </source>
</evidence>
<feature type="zinc finger region" description="C3H1-type" evidence="12">
    <location>
        <begin position="20"/>
        <end position="47"/>
    </location>
</feature>
<dbReference type="STRING" id="1841481.ENSSLDP00000009625"/>
<keyword evidence="1" id="KW-0378">Hydrolase</keyword>
<accession>A0A3B4X0B3</accession>
<dbReference type="CDD" id="cd09171">
    <property type="entry name" value="PLDc_vPLD6_like"/>
    <property type="match status" value="1"/>
</dbReference>
<keyword evidence="3" id="KW-0443">Lipid metabolism</keyword>
<keyword evidence="12" id="KW-0863">Zinc-finger</keyword>
<dbReference type="GO" id="GO:0016042">
    <property type="term" value="P:lipid catabolic process"/>
    <property type="evidence" value="ECO:0007669"/>
    <property type="project" value="UniProtKB-KW"/>
</dbReference>
<reference evidence="14" key="1">
    <citation type="submission" date="2025-08" db="UniProtKB">
        <authorList>
            <consortium name="Ensembl"/>
        </authorList>
    </citation>
    <scope>IDENTIFICATION</scope>
</reference>
<evidence type="ECO:0000256" key="12">
    <source>
        <dbReference type="PROSITE-ProRule" id="PRU00723"/>
    </source>
</evidence>
<dbReference type="GO" id="GO:0051321">
    <property type="term" value="P:meiotic cell cycle"/>
    <property type="evidence" value="ECO:0007669"/>
    <property type="project" value="UniProtKB-KW"/>
</dbReference>
<name>A0A3B4X0B3_SERLL</name>
<protein>
    <recommendedName>
        <fullName evidence="6">Mitochondrial cardiolipin hydrolase</fullName>
    </recommendedName>
    <alternativeName>
        <fullName evidence="8">Choline phosphatase 6</fullName>
    </alternativeName>
    <alternativeName>
        <fullName evidence="10">Mitochondrial phospholipase</fullName>
    </alternativeName>
    <alternativeName>
        <fullName evidence="9">Phosphatidylcholine-hydrolyzing phospholipase D6</fullName>
    </alternativeName>
    <alternativeName>
        <fullName evidence="7">Phospholipase D6</fullName>
    </alternativeName>
</protein>
<dbReference type="InterPro" id="IPR000571">
    <property type="entry name" value="Znf_CCCH"/>
</dbReference>
<sequence length="190" mass="20854">MGACLSIAGPLPQQRALFFPDRAMPCRQALKGQPCRRKHCTYEHDASRSSLMQLLAVIGDATTTLDVCVFTITCNELADAIIAAAKRKVRVRVITDDIQATSQGSDVSELARTPGVTLRTDHQKEAHMHHKFALVDGTTLVNGSFNWTRAAVLTNYENVAITSGAPGLIGEYTREFERLWRAGSDSKIRP</sequence>
<evidence type="ECO:0000256" key="1">
    <source>
        <dbReference type="ARBA" id="ARBA00022801"/>
    </source>
</evidence>
<evidence type="ECO:0000256" key="5">
    <source>
        <dbReference type="ARBA" id="ARBA00038012"/>
    </source>
</evidence>
<evidence type="ECO:0000256" key="11">
    <source>
        <dbReference type="ARBA" id="ARBA00048101"/>
    </source>
</evidence>
<reference evidence="14" key="2">
    <citation type="submission" date="2025-09" db="UniProtKB">
        <authorList>
            <consortium name="Ensembl"/>
        </authorList>
    </citation>
    <scope>IDENTIFICATION</scope>
</reference>
<keyword evidence="12" id="KW-0479">Metal-binding</keyword>
<evidence type="ECO:0000256" key="7">
    <source>
        <dbReference type="ARBA" id="ARBA00041680"/>
    </source>
</evidence>
<proteinExistence type="inferred from homology"/>
<evidence type="ECO:0000313" key="15">
    <source>
        <dbReference type="Proteomes" id="UP000261360"/>
    </source>
</evidence>
<dbReference type="PANTHER" id="PTHR43856">
    <property type="entry name" value="CARDIOLIPIN HYDROLASE"/>
    <property type="match status" value="1"/>
</dbReference>
<dbReference type="PANTHER" id="PTHR43856:SF1">
    <property type="entry name" value="MITOCHONDRIAL CARDIOLIPIN HYDROLASE"/>
    <property type="match status" value="1"/>
</dbReference>
<feature type="domain" description="C3H1-type" evidence="13">
    <location>
        <begin position="20"/>
        <end position="47"/>
    </location>
</feature>
<keyword evidence="2" id="KW-0442">Lipid degradation</keyword>
<evidence type="ECO:0000256" key="2">
    <source>
        <dbReference type="ARBA" id="ARBA00022963"/>
    </source>
</evidence>
<dbReference type="GO" id="GO:0008270">
    <property type="term" value="F:zinc ion binding"/>
    <property type="evidence" value="ECO:0007669"/>
    <property type="project" value="UniProtKB-KW"/>
</dbReference>
<keyword evidence="4" id="KW-0469">Meiosis</keyword>
<evidence type="ECO:0000256" key="8">
    <source>
        <dbReference type="ARBA" id="ARBA00042226"/>
    </source>
</evidence>
<dbReference type="InterPro" id="IPR051406">
    <property type="entry name" value="PLD_domain"/>
</dbReference>
<comment type="similarity">
    <text evidence="5">Belongs to the phospholipase D family. MitoPLD/Zucchini subfamily.</text>
</comment>
<dbReference type="Pfam" id="PF13091">
    <property type="entry name" value="PLDc_2"/>
    <property type="match status" value="1"/>
</dbReference>
<dbReference type="InterPro" id="IPR025202">
    <property type="entry name" value="PLD-like_dom"/>
</dbReference>
<dbReference type="SUPFAM" id="SSF56024">
    <property type="entry name" value="Phospholipase D/nuclease"/>
    <property type="match status" value="1"/>
</dbReference>
<organism evidence="14 15">
    <name type="scientific">Seriola lalandi dorsalis</name>
    <dbReference type="NCBI Taxonomy" id="1841481"/>
    <lineage>
        <taxon>Eukaryota</taxon>
        <taxon>Metazoa</taxon>
        <taxon>Chordata</taxon>
        <taxon>Craniata</taxon>
        <taxon>Vertebrata</taxon>
        <taxon>Euteleostomi</taxon>
        <taxon>Actinopterygii</taxon>
        <taxon>Neopterygii</taxon>
        <taxon>Teleostei</taxon>
        <taxon>Neoteleostei</taxon>
        <taxon>Acanthomorphata</taxon>
        <taxon>Carangaria</taxon>
        <taxon>Carangiformes</taxon>
        <taxon>Carangidae</taxon>
        <taxon>Seriola</taxon>
    </lineage>
</organism>
<dbReference type="Ensembl" id="ENSSLDT00000009964.1">
    <property type="protein sequence ID" value="ENSSLDP00000009625.1"/>
    <property type="gene ID" value="ENSSLDG00000007663.1"/>
</dbReference>
<evidence type="ECO:0000259" key="13">
    <source>
        <dbReference type="PROSITE" id="PS50103"/>
    </source>
</evidence>
<dbReference type="Proteomes" id="UP000261360">
    <property type="component" value="Unplaced"/>
</dbReference>
<evidence type="ECO:0000256" key="6">
    <source>
        <dbReference type="ARBA" id="ARBA00040549"/>
    </source>
</evidence>
<dbReference type="AlphaFoldDB" id="A0A3B4X0B3"/>
<evidence type="ECO:0000256" key="4">
    <source>
        <dbReference type="ARBA" id="ARBA00023254"/>
    </source>
</evidence>
<dbReference type="Gene3D" id="3.30.870.10">
    <property type="entry name" value="Endonuclease Chain A"/>
    <property type="match status" value="1"/>
</dbReference>
<keyword evidence="12" id="KW-0862">Zinc</keyword>
<evidence type="ECO:0000256" key="9">
    <source>
        <dbReference type="ARBA" id="ARBA00043135"/>
    </source>
</evidence>
<dbReference type="PROSITE" id="PS50103">
    <property type="entry name" value="ZF_C3H1"/>
    <property type="match status" value="1"/>
</dbReference>
<keyword evidence="15" id="KW-1185">Reference proteome</keyword>
<evidence type="ECO:0000256" key="10">
    <source>
        <dbReference type="ARBA" id="ARBA00043167"/>
    </source>
</evidence>
<dbReference type="GO" id="GO:0034587">
    <property type="term" value="P:piRNA processing"/>
    <property type="evidence" value="ECO:0007669"/>
    <property type="project" value="TreeGrafter"/>
</dbReference>
<dbReference type="GO" id="GO:0016891">
    <property type="term" value="F:RNA endonuclease activity producing 5'-phosphomonoesters, hydrolytic mechanism"/>
    <property type="evidence" value="ECO:0007669"/>
    <property type="project" value="TreeGrafter"/>
</dbReference>